<dbReference type="OrthoDB" id="9815231at2"/>
<dbReference type="SUPFAM" id="SSF46689">
    <property type="entry name" value="Homeodomain-like"/>
    <property type="match status" value="1"/>
</dbReference>
<dbReference type="Proteomes" id="UP000257127">
    <property type="component" value="Unassembled WGS sequence"/>
</dbReference>
<proteinExistence type="predicted"/>
<dbReference type="InterPro" id="IPR012337">
    <property type="entry name" value="RNaseH-like_sf"/>
</dbReference>
<name>A0A3E1EU75_9FLAO</name>
<evidence type="ECO:0000313" key="2">
    <source>
        <dbReference type="EMBL" id="RFC53078.1"/>
    </source>
</evidence>
<dbReference type="Pfam" id="PF13683">
    <property type="entry name" value="rve_3"/>
    <property type="match status" value="1"/>
</dbReference>
<feature type="domain" description="Integrase catalytic" evidence="1">
    <location>
        <begin position="215"/>
        <end position="380"/>
    </location>
</feature>
<dbReference type="Pfam" id="PF13276">
    <property type="entry name" value="HTH_21"/>
    <property type="match status" value="1"/>
</dbReference>
<dbReference type="PROSITE" id="PS50994">
    <property type="entry name" value="INTEGRASE"/>
    <property type="match status" value="1"/>
</dbReference>
<dbReference type="InterPro" id="IPR009057">
    <property type="entry name" value="Homeodomain-like_sf"/>
</dbReference>
<dbReference type="PANTHER" id="PTHR46889">
    <property type="entry name" value="TRANSPOSASE INSF FOR INSERTION SEQUENCE IS3B-RELATED"/>
    <property type="match status" value="1"/>
</dbReference>
<dbReference type="GO" id="GO:0015074">
    <property type="term" value="P:DNA integration"/>
    <property type="evidence" value="ECO:0007669"/>
    <property type="project" value="InterPro"/>
</dbReference>
<dbReference type="InterPro" id="IPR002514">
    <property type="entry name" value="Transposase_8"/>
</dbReference>
<protein>
    <submittedName>
        <fullName evidence="2">IS3 family transposase</fullName>
    </submittedName>
</protein>
<dbReference type="EMBL" id="QURB01000022">
    <property type="protein sequence ID" value="RFC53078.1"/>
    <property type="molecule type" value="Genomic_DNA"/>
</dbReference>
<dbReference type="InterPro" id="IPR048020">
    <property type="entry name" value="Transpos_IS3"/>
</dbReference>
<dbReference type="AlphaFoldDB" id="A0A3E1EU75"/>
<dbReference type="InterPro" id="IPR036397">
    <property type="entry name" value="RNaseH_sf"/>
</dbReference>
<dbReference type="InterPro" id="IPR050900">
    <property type="entry name" value="Transposase_IS3/IS150/IS904"/>
</dbReference>
<evidence type="ECO:0000313" key="3">
    <source>
        <dbReference type="Proteomes" id="UP000257127"/>
    </source>
</evidence>
<keyword evidence="3" id="KW-1185">Reference proteome</keyword>
<dbReference type="InterPro" id="IPR025948">
    <property type="entry name" value="HTH-like_dom"/>
</dbReference>
<dbReference type="NCBIfam" id="NF033516">
    <property type="entry name" value="transpos_IS3"/>
    <property type="match status" value="1"/>
</dbReference>
<dbReference type="InterPro" id="IPR001584">
    <property type="entry name" value="Integrase_cat-core"/>
</dbReference>
<reference evidence="2 3" key="1">
    <citation type="submission" date="2018-08" db="EMBL/GenBank/DDBJ databases">
        <title>The draft genome squence of Brumimicrobium sp. N62.</title>
        <authorList>
            <person name="Du Z.-J."/>
            <person name="Luo H.-R."/>
        </authorList>
    </citation>
    <scope>NUCLEOTIDE SEQUENCE [LARGE SCALE GENOMIC DNA]</scope>
    <source>
        <strain evidence="2 3">N62</strain>
    </source>
</reference>
<gene>
    <name evidence="2" type="ORF">DXU93_14925</name>
</gene>
<organism evidence="2 3">
    <name type="scientific">Brumimicrobium aurantiacum</name>
    <dbReference type="NCBI Taxonomy" id="1737063"/>
    <lineage>
        <taxon>Bacteria</taxon>
        <taxon>Pseudomonadati</taxon>
        <taxon>Bacteroidota</taxon>
        <taxon>Flavobacteriia</taxon>
        <taxon>Flavobacteriales</taxon>
        <taxon>Crocinitomicaceae</taxon>
        <taxon>Brumimicrobium</taxon>
    </lineage>
</organism>
<dbReference type="SUPFAM" id="SSF53098">
    <property type="entry name" value="Ribonuclease H-like"/>
    <property type="match status" value="1"/>
</dbReference>
<dbReference type="PANTHER" id="PTHR46889:SF4">
    <property type="entry name" value="TRANSPOSASE INSO FOR INSERTION SEQUENCE ELEMENT IS911B-RELATED"/>
    <property type="match status" value="1"/>
</dbReference>
<dbReference type="GO" id="GO:0006313">
    <property type="term" value="P:DNA transposition"/>
    <property type="evidence" value="ECO:0007669"/>
    <property type="project" value="InterPro"/>
</dbReference>
<accession>A0A3E1EU75</accession>
<sequence>MAKKYDNDFKILIVELVKSGRPIKEVSLEYDLNDSMVRRWRREYEAKSGDFTKKKELSQEEIELKALKKELREITMERDIFKKGSKHLLQERQVRYQFISNNVDNYTVERMCKCMEVSRNAFYNWEKTRFHKVEKESRVLLKERIKFIFKQSRDIYGSYRIQKMLERERLFYSRSYVAILMREMGLKSILRRKYLVTTDSNHTFNIADNKLNREFDSSKLGHKWVSDITYIRVNNDWNYLTTVIDLADRKVIGWSLSEDMTTENTIMKAWLHARSNRSLRPGFIFHSDRGVQYACNKMINLFSFNRKIVQSMSRKGNCWDNAVAESFFKTIKNEWLYRFKYTSYDQLHSSLEDYINWYNTERLHSSLGYVSPLEMEIKLRGKINKVA</sequence>
<comment type="caution">
    <text evidence="2">The sequence shown here is derived from an EMBL/GenBank/DDBJ whole genome shotgun (WGS) entry which is preliminary data.</text>
</comment>
<dbReference type="Pfam" id="PF01527">
    <property type="entry name" value="HTH_Tnp_1"/>
    <property type="match status" value="1"/>
</dbReference>
<evidence type="ECO:0000259" key="1">
    <source>
        <dbReference type="PROSITE" id="PS50994"/>
    </source>
</evidence>
<dbReference type="Gene3D" id="3.30.420.10">
    <property type="entry name" value="Ribonuclease H-like superfamily/Ribonuclease H"/>
    <property type="match status" value="1"/>
</dbReference>
<dbReference type="GO" id="GO:0004803">
    <property type="term" value="F:transposase activity"/>
    <property type="evidence" value="ECO:0007669"/>
    <property type="project" value="InterPro"/>
</dbReference>
<dbReference type="GO" id="GO:0003677">
    <property type="term" value="F:DNA binding"/>
    <property type="evidence" value="ECO:0007669"/>
    <property type="project" value="InterPro"/>
</dbReference>